<dbReference type="Proteomes" id="UP000293638">
    <property type="component" value="Unassembled WGS sequence"/>
</dbReference>
<protein>
    <submittedName>
        <fullName evidence="2">Uncharacterized protein</fullName>
    </submittedName>
</protein>
<feature type="chain" id="PRO_5020848421" evidence="1">
    <location>
        <begin position="32"/>
        <end position="224"/>
    </location>
</feature>
<evidence type="ECO:0000313" key="3">
    <source>
        <dbReference type="Proteomes" id="UP000293638"/>
    </source>
</evidence>
<dbReference type="EMBL" id="SGXD01000001">
    <property type="protein sequence ID" value="RZS90936.1"/>
    <property type="molecule type" value="Genomic_DNA"/>
</dbReference>
<dbReference type="OrthoDB" id="7055935at2"/>
<dbReference type="RefSeq" id="WP_130491059.1">
    <property type="nucleotide sequence ID" value="NZ_SGXD01000001.1"/>
</dbReference>
<reference evidence="2 3" key="1">
    <citation type="submission" date="2019-02" db="EMBL/GenBank/DDBJ databases">
        <title>Genomic Encyclopedia of Type Strains, Phase IV (KMG-IV): sequencing the most valuable type-strain genomes for metagenomic binning, comparative biology and taxonomic classification.</title>
        <authorList>
            <person name="Goeker M."/>
        </authorList>
    </citation>
    <scope>NUCLEOTIDE SEQUENCE [LARGE SCALE GENOMIC DNA]</scope>
    <source>
        <strain evidence="2 3">DSM 45622</strain>
    </source>
</reference>
<name>A0A4Q7NUN8_9ACTN</name>
<proteinExistence type="predicted"/>
<feature type="signal peptide" evidence="1">
    <location>
        <begin position="1"/>
        <end position="31"/>
    </location>
</feature>
<organism evidence="2 3">
    <name type="scientific">Motilibacter rhizosphaerae</name>
    <dbReference type="NCBI Taxonomy" id="598652"/>
    <lineage>
        <taxon>Bacteria</taxon>
        <taxon>Bacillati</taxon>
        <taxon>Actinomycetota</taxon>
        <taxon>Actinomycetes</taxon>
        <taxon>Motilibacterales</taxon>
        <taxon>Motilibacteraceae</taxon>
        <taxon>Motilibacter</taxon>
    </lineage>
</organism>
<sequence length="224" mass="23767">MKTSRTARTLGALGATAALALAATSAAPAHAASSAKGSGAASYGMTKAFYGGKALSFTYSKGYKCDTGIKAASTTGCEVGAAWNHAPSRQHDVLYITVPLGFTPKPMQDCPAGITCVDHPMTVDLTRLEPALKPLYPKLTDAQLTDALKDFMTPGHDHFITDTNHGKAEWWDVQVVGVTSSKTYDAIHSHQSFAYIQKLIKAKDKTVVGPIPSNIFLYFSVAAK</sequence>
<keyword evidence="1" id="KW-0732">Signal</keyword>
<keyword evidence="3" id="KW-1185">Reference proteome</keyword>
<gene>
    <name evidence="2" type="ORF">EV189_0166</name>
</gene>
<comment type="caution">
    <text evidence="2">The sequence shown here is derived from an EMBL/GenBank/DDBJ whole genome shotgun (WGS) entry which is preliminary data.</text>
</comment>
<dbReference type="AlphaFoldDB" id="A0A4Q7NUN8"/>
<evidence type="ECO:0000256" key="1">
    <source>
        <dbReference type="SAM" id="SignalP"/>
    </source>
</evidence>
<evidence type="ECO:0000313" key="2">
    <source>
        <dbReference type="EMBL" id="RZS90936.1"/>
    </source>
</evidence>
<accession>A0A4Q7NUN8</accession>